<dbReference type="OrthoDB" id="10451950at2759"/>
<dbReference type="AlphaFoldDB" id="A0A4Z2FEV6"/>
<dbReference type="EMBL" id="SRLO01001282">
    <property type="protein sequence ID" value="TNN39415.1"/>
    <property type="molecule type" value="Genomic_DNA"/>
</dbReference>
<organism evidence="1 2">
    <name type="scientific">Liparis tanakae</name>
    <name type="common">Tanaka's snailfish</name>
    <dbReference type="NCBI Taxonomy" id="230148"/>
    <lineage>
        <taxon>Eukaryota</taxon>
        <taxon>Metazoa</taxon>
        <taxon>Chordata</taxon>
        <taxon>Craniata</taxon>
        <taxon>Vertebrata</taxon>
        <taxon>Euteleostomi</taxon>
        <taxon>Actinopterygii</taxon>
        <taxon>Neopterygii</taxon>
        <taxon>Teleostei</taxon>
        <taxon>Neoteleostei</taxon>
        <taxon>Acanthomorphata</taxon>
        <taxon>Eupercaria</taxon>
        <taxon>Perciformes</taxon>
        <taxon>Cottioidei</taxon>
        <taxon>Cottales</taxon>
        <taxon>Liparidae</taxon>
        <taxon>Liparis</taxon>
    </lineage>
</organism>
<evidence type="ECO:0000313" key="1">
    <source>
        <dbReference type="EMBL" id="TNN39415.1"/>
    </source>
</evidence>
<gene>
    <name evidence="1" type="ORF">EYF80_050415</name>
</gene>
<protein>
    <submittedName>
        <fullName evidence="1">Uncharacterized protein</fullName>
    </submittedName>
</protein>
<accession>A0A4Z2FEV6</accession>
<comment type="caution">
    <text evidence="1">The sequence shown here is derived from an EMBL/GenBank/DDBJ whole genome shotgun (WGS) entry which is preliminary data.</text>
</comment>
<sequence>MMLVSRMPSTFSSSLSTAIRLPNSMSGSCCFICCSSVNIWRRKIRTFLSDAMVAIFFPSKENVRLVGYVLFFANSYKSVSVLYSHCTYLGNLNSFRRPVQYSSMPALSAETMTLYLAFRRIWASGEECILSMTWSGSLPPRPS</sequence>
<dbReference type="Proteomes" id="UP000314294">
    <property type="component" value="Unassembled WGS sequence"/>
</dbReference>
<keyword evidence="2" id="KW-1185">Reference proteome</keyword>
<evidence type="ECO:0000313" key="2">
    <source>
        <dbReference type="Proteomes" id="UP000314294"/>
    </source>
</evidence>
<name>A0A4Z2FEV6_9TELE</name>
<proteinExistence type="predicted"/>
<reference evidence="1 2" key="1">
    <citation type="submission" date="2019-03" db="EMBL/GenBank/DDBJ databases">
        <title>First draft genome of Liparis tanakae, snailfish: a comprehensive survey of snailfish specific genes.</title>
        <authorList>
            <person name="Kim W."/>
            <person name="Song I."/>
            <person name="Jeong J.-H."/>
            <person name="Kim D."/>
            <person name="Kim S."/>
            <person name="Ryu S."/>
            <person name="Song J.Y."/>
            <person name="Lee S.K."/>
        </authorList>
    </citation>
    <scope>NUCLEOTIDE SEQUENCE [LARGE SCALE GENOMIC DNA]</scope>
    <source>
        <tissue evidence="1">Muscle</tissue>
    </source>
</reference>